<reference evidence="3 4" key="1">
    <citation type="journal article" date="2016" name="Nat. Commun.">
        <title>Thousands of microbial genomes shed light on interconnected biogeochemical processes in an aquifer system.</title>
        <authorList>
            <person name="Anantharaman K."/>
            <person name="Brown C.T."/>
            <person name="Hug L.A."/>
            <person name="Sharon I."/>
            <person name="Castelle C.J."/>
            <person name="Probst A.J."/>
            <person name="Thomas B.C."/>
            <person name="Singh A."/>
            <person name="Wilkins M.J."/>
            <person name="Karaoz U."/>
            <person name="Brodie E.L."/>
            <person name="Williams K.H."/>
            <person name="Hubbard S.S."/>
            <person name="Banfield J.F."/>
        </authorList>
    </citation>
    <scope>NUCLEOTIDE SEQUENCE [LARGE SCALE GENOMIC DNA]</scope>
</reference>
<evidence type="ECO:0000259" key="1">
    <source>
        <dbReference type="Pfam" id="PF00534"/>
    </source>
</evidence>
<dbReference type="CDD" id="cd03801">
    <property type="entry name" value="GT4_PimA-like"/>
    <property type="match status" value="1"/>
</dbReference>
<sequence length="377" mass="42315">MKIAVFHNLPDGGAKVALYEQLKRLREQHTQDVYTLIADEGEFDLKPLCRKTFVYPYETVNQKASGWPRVSGDLRSFSTLKPLHREIAADIDAAGYDTVLVYQDRLMQAPYLLSFLKTPSLYYCHEPLRMAYEYGLRLTEDVGFFKRGYEALNRALRKRIDRTNARSAKQIITGSAYGAEYIALAYGIHPKICPLGVDGKIFTPSGSERKNRVLFVGPTTGSKGYDLAKQSLKRIAKSARPKLRALTPEKSGRFSLPRKQLVEEYASAMVLLCTSVLEPFGLTALEAMACETPVVAVREGGYRETIVDGKTGFLVARNPAEIADKLSFLTGHPHEARRMGRSARNHVINNWNWERGIAKLNEYLKVTAQNTDSSLNT</sequence>
<proteinExistence type="predicted"/>
<gene>
    <name evidence="3" type="ORF">A3A65_02790</name>
</gene>
<dbReference type="GO" id="GO:0016757">
    <property type="term" value="F:glycosyltransferase activity"/>
    <property type="evidence" value="ECO:0007669"/>
    <property type="project" value="InterPro"/>
</dbReference>
<dbReference type="Gene3D" id="3.40.50.2000">
    <property type="entry name" value="Glycogen Phosphorylase B"/>
    <property type="match status" value="2"/>
</dbReference>
<dbReference type="InterPro" id="IPR028098">
    <property type="entry name" value="Glyco_trans_4-like_N"/>
</dbReference>
<protein>
    <recommendedName>
        <fullName evidence="5">Glycosyl transferase family 1 domain-containing protein</fullName>
    </recommendedName>
</protein>
<dbReference type="PANTHER" id="PTHR45947">
    <property type="entry name" value="SULFOQUINOVOSYL TRANSFERASE SQD2"/>
    <property type="match status" value="1"/>
</dbReference>
<comment type="caution">
    <text evidence="3">The sequence shown here is derived from an EMBL/GenBank/DDBJ whole genome shotgun (WGS) entry which is preliminary data.</text>
</comment>
<evidence type="ECO:0000313" key="3">
    <source>
        <dbReference type="EMBL" id="OGY20881.1"/>
    </source>
</evidence>
<accession>A0A1G1VZP7</accession>
<dbReference type="PANTHER" id="PTHR45947:SF3">
    <property type="entry name" value="SULFOQUINOVOSYL TRANSFERASE SQD2"/>
    <property type="match status" value="1"/>
</dbReference>
<dbReference type="SUPFAM" id="SSF53756">
    <property type="entry name" value="UDP-Glycosyltransferase/glycogen phosphorylase"/>
    <property type="match status" value="1"/>
</dbReference>
<evidence type="ECO:0008006" key="5">
    <source>
        <dbReference type="Google" id="ProtNLM"/>
    </source>
</evidence>
<name>A0A1G1VZP7_9BACT</name>
<dbReference type="InterPro" id="IPR001296">
    <property type="entry name" value="Glyco_trans_1"/>
</dbReference>
<dbReference type="InterPro" id="IPR050194">
    <property type="entry name" value="Glycosyltransferase_grp1"/>
</dbReference>
<feature type="domain" description="Glycosyltransferase subfamily 4-like N-terminal" evidence="2">
    <location>
        <begin position="12"/>
        <end position="198"/>
    </location>
</feature>
<organism evidence="3 4">
    <name type="scientific">Candidatus Chisholmbacteria bacterium RIFCSPLOWO2_01_FULL_49_14</name>
    <dbReference type="NCBI Taxonomy" id="1797593"/>
    <lineage>
        <taxon>Bacteria</taxon>
        <taxon>Candidatus Chisholmiibacteriota</taxon>
    </lineage>
</organism>
<evidence type="ECO:0000313" key="4">
    <source>
        <dbReference type="Proteomes" id="UP000176723"/>
    </source>
</evidence>
<dbReference type="Pfam" id="PF13439">
    <property type="entry name" value="Glyco_transf_4"/>
    <property type="match status" value="1"/>
</dbReference>
<dbReference type="EMBL" id="MHCL01000020">
    <property type="protein sequence ID" value="OGY20881.1"/>
    <property type="molecule type" value="Genomic_DNA"/>
</dbReference>
<feature type="domain" description="Glycosyl transferase family 1" evidence="1">
    <location>
        <begin position="256"/>
        <end position="345"/>
    </location>
</feature>
<evidence type="ECO:0000259" key="2">
    <source>
        <dbReference type="Pfam" id="PF13439"/>
    </source>
</evidence>
<dbReference type="AlphaFoldDB" id="A0A1G1VZP7"/>
<dbReference type="STRING" id="1797593.A3A65_02790"/>
<dbReference type="Pfam" id="PF00534">
    <property type="entry name" value="Glycos_transf_1"/>
    <property type="match status" value="1"/>
</dbReference>
<dbReference type="Proteomes" id="UP000176723">
    <property type="component" value="Unassembled WGS sequence"/>
</dbReference>